<feature type="compositionally biased region" description="Basic and acidic residues" evidence="12">
    <location>
        <begin position="67"/>
        <end position="82"/>
    </location>
</feature>
<dbReference type="Gene3D" id="3.10.20.370">
    <property type="match status" value="2"/>
</dbReference>
<feature type="compositionally biased region" description="Low complexity" evidence="12">
    <location>
        <begin position="3232"/>
        <end position="3242"/>
    </location>
</feature>
<dbReference type="GO" id="GO:0003677">
    <property type="term" value="F:DNA binding"/>
    <property type="evidence" value="ECO:0007669"/>
    <property type="project" value="UniProtKB-KW"/>
</dbReference>
<dbReference type="FunFam" id="1.10.340.70:FF:000001">
    <property type="entry name" value="Retrovirus-related Pol polyprotein from transposon gypsy-like Protein"/>
    <property type="match status" value="2"/>
</dbReference>
<dbReference type="InterPro" id="IPR000477">
    <property type="entry name" value="RT_dom"/>
</dbReference>
<dbReference type="CDD" id="cd09274">
    <property type="entry name" value="RNase_HI_RT_Ty3"/>
    <property type="match status" value="2"/>
</dbReference>
<dbReference type="GO" id="GO:0004519">
    <property type="term" value="F:endonuclease activity"/>
    <property type="evidence" value="ECO:0007669"/>
    <property type="project" value="UniProtKB-KW"/>
</dbReference>
<proteinExistence type="predicted"/>
<dbReference type="SUPFAM" id="SSF53098">
    <property type="entry name" value="Ribonuclease H-like"/>
    <property type="match status" value="3"/>
</dbReference>
<feature type="domain" description="CCHC-type" evidence="13">
    <location>
        <begin position="594"/>
        <end position="609"/>
    </location>
</feature>
<keyword evidence="6" id="KW-0064">Aspartyl protease</keyword>
<feature type="region of interest" description="Disordered" evidence="12">
    <location>
        <begin position="1610"/>
        <end position="1647"/>
    </location>
</feature>
<feature type="domain" description="Reverse transcriptase" evidence="14">
    <location>
        <begin position="2660"/>
        <end position="2839"/>
    </location>
</feature>
<feature type="region of interest" description="Disordered" evidence="12">
    <location>
        <begin position="619"/>
        <end position="639"/>
    </location>
</feature>
<evidence type="ECO:0000256" key="9">
    <source>
        <dbReference type="ARBA" id="ARBA00022918"/>
    </source>
</evidence>
<dbReference type="EC" id="2.7.7.49" evidence="1"/>
<dbReference type="PANTHER" id="PTHR35046:SF9">
    <property type="entry name" value="RNA-DIRECTED DNA POLYMERASE"/>
    <property type="match status" value="1"/>
</dbReference>
<feature type="region of interest" description="Disordered" evidence="12">
    <location>
        <begin position="67"/>
        <end position="155"/>
    </location>
</feature>
<dbReference type="InterPro" id="IPR043502">
    <property type="entry name" value="DNA/RNA_pol_sf"/>
</dbReference>
<protein>
    <recommendedName>
        <fullName evidence="1">RNA-directed DNA polymerase</fullName>
        <ecNumber evidence="1">2.7.7.49</ecNumber>
    </recommendedName>
</protein>
<dbReference type="FunFam" id="3.10.10.10:FF:000007">
    <property type="entry name" value="Retrovirus-related Pol polyprotein from transposon 17.6-like Protein"/>
    <property type="match status" value="1"/>
</dbReference>
<dbReference type="Pfam" id="PF24626">
    <property type="entry name" value="SH3_Tf2-1"/>
    <property type="match status" value="3"/>
</dbReference>
<dbReference type="SMART" id="SM00343">
    <property type="entry name" value="ZnF_C2HC"/>
    <property type="match status" value="1"/>
</dbReference>
<dbReference type="EMBL" id="JAUUTY010000664">
    <property type="protein sequence ID" value="KAK1595934.1"/>
    <property type="molecule type" value="Genomic_DNA"/>
</dbReference>
<feature type="compositionally biased region" description="Basic and acidic residues" evidence="12">
    <location>
        <begin position="89"/>
        <end position="99"/>
    </location>
</feature>
<sequence length="3242" mass="369723">MTRARAKAIHDKVNSLLTSLDLDTPLDGMLPHAETLCVIRYVEHQDHGEDGTSWSREGEEQLIEKMYTELDPKSPQERKEETMSGQSRIRSDRTPDRATRLRIRSTGRLTGPPGPQPGLQPVPSGRLPGAPEPRPVTARSRIRSPTGRPGPRYQEETSIARGEEQLDMKTDDKMAVKLDMELDMKISHGRAREEREACARGEEEVQAGPEPDFQFSSKKPDDTPVTWREYEALRDHLSRELRVTTETFDTEIQGVNLKVDEATTAINTVQTSMTTLQASIQALTNTVDQIRTMVQQQPQHPFDEDGSVNGDNADAAAAQGMGRGVGRGLPRGVNRGFVEIGARRVPLQQDDGLGKPKFSIPRFEGGTDVEEYLTWELKIERLWRLHPDYTEDKKIKLASSEFDGYALRWWDALVQNREEDGELPIVTWRTMKAAMRARFVPTNYLRSVFDKLTQLKQGVLTVDAYYMEMEMLMQRARVRESLEMTMQRFLNGLKFNIKGIVRHHKYATMNELLHHAREAESQLAEEAQQRGRATGAGRYTPRPPPSTAPSTRPTDVPSSSSKPVSNVSHTKKPVPAASGTGSSMSTARNRDMVCHTCGGKGHFKKDCPNRKVMIINEDNEYETGDDADPDGPEDDDYDSDSFDAYPSEAQTIVVSQRVLNVQPSASTQRCNLFQTKALVGPDKACKVIIDGGSCRNLASKELCAKLKLKYLPHPHPYYIQWLSNNGEMKVSHMVRVDFEIGPYKDSIDFDVVPMTEFGDVFPEEVPAGLPPLRGIEHQIDLIPGASLPNRAPYRTNPEETKEIQKQVQALLDKGYIRISLSPCAVPVILVPKKDGTWRMCVDCRAINNITIRYRHPIPRLEDMLDELSGAAVFSKIDLRSGYHQIRMKEGDEWKTAFKTKFGLYEWLVMPFGLTNAPSTFMRLMNHVLREFIGKFVVVYFDDILIYSRNESDHTIHIRHVLQVLRDNKLYGNLEKCTFCKDKVIFLGYVVSQHGVEVDESKIEAIQNWPTPMNVSQVRSFHGLAGFYRRFVPNFSTIAAPLNDLTKKGVVFEWGAAQDHAFDELKRLLTSAPLLALPDFNKQFEIECDASGIGIGGVLMQEGRPIAYFSEKLSGAKLNYPIYDKELYALIRVLEVWQHYLWPKEFIIHSDHEALKYLKAQSTLHKRLAKWVEFIESFPYIIKHKKGKDNIVADALSRKNMLLTQLDVKIPGLEILCDLYATDHDFAEPYRLCALGKAWEKYHIHDGFLFRANKLCVPESSVRLLLLQESHAGGLMGHFGREKTLLMLADHFYWPKMRRDVDRYVKRCITCNKSKSKLKPHGLYTPLPAPTTPWEDISMDFVLGLPRTKRGHDSIFVVVDRFSKMSHFIACHKSDDASHIANLFFREIVRLHGVPKTIVSDRDVKFMSYFWKTLWRKLGTKLLFSTTCHPQTDGQTEVVNRTLSQLLRSMIKKNLKEWEECLPHVEFAYNRAVHSTTELCPFEVVYGFKPITPLDLLPLPIHERVNMEASKRADFVKKIHVKTKELIEKKGKSNAARKNMKRKEMLFKPGDLVWVHFRKDRFPQLRKSKLKPRGAGPYKVLAKINDNAYSIDLPEDEFGVSNSFNVADLTPYDGEDLGASGSTPFEGGGDDEDIPTSLLPPSSPIEDEPAVKLKSNEVRIGPITRARAKLSSEDCNLPLRGRRLRAYHKASATSTTTTAPRGSKPKEFQDVFPDELPHGLPPLRGIEHRIDLIPGAPLPNRAAYRTNPEDTKEIQRQIQDLLAKGYVRESLSPCAVPVILVPKPDETQRMCMDCRPINAITVRYRHPIPRLDDMLDELSGATIFSKIDLRSGYHQIRMAIGDEWKTAFKTKLGLYEWLVMPFGLSNAPSTFMRLMNHILRPLIGKSVVVYFDDILIYSKNLEDHVQHVREVLCILRHEKLYANLPKCTFAQNKLVFLGFVVSANGIEVDSSKVEAIHNWPTPTNVGQVRSFHGLAGFYRRFVKDFSTIACPLNELTKKNVPFVWGKAQQKAFDELKKRLTEAPLLVLPDFAKTFEIECDASGLGIGGVLMQNGKPVAYYSEKLDGARLNYPIYDKELYALVRVLEVWQHYLWPREFIIHSDHESLKYLKSQHTLNKRHAKWVEFIESFPYVIKYKKGKDNVVADALSRKLTLLLTRLDFHVLGLDEIKEQYASDTFFGPIFAKCSIEKGIDDFYLHQGFLFKGNKLCVPMSSLRLLLLQESHGGGLMGHFGRDKTLSMLSTHYYWPRMKRDVERLCNRCTTCLQAKSTSNSYGLYTPLPIPYAPWSDISMDFVLGLPRTKYGHDSIFVVVDRFSKMAHFIPCSRTDDASHIASLFFREIVRLHGVPRSIVSDRDVKFMSYLWKTLMAKFNVKLLFSSSSHPQTDGQTEVVNRSLSTLLRVLVKKNLKAWEDCIPHAEFAYNRAKHSTTMRSPFMVVYGFEPPTAIDLLPLPLHEQVNMDIDKRAQYMKKLHEDTRATIEQQVLRQATRLNLKKKARIFNEGDLVWIHLRKDRFPQERNSKLKPRGDGPFKVLKRINDNAYVVDIPTSKYLVSNTFNVSDLSPYHGDEENIESRTTLSQGGGDDAAPPKVDTTSRPTSPPRGPMTRARAQALRQELPHGLPPLRGIEHRIDLIPGAPLPNRAAYRTNPEDTKEIQRQIQDLLAKGYVRESLSPCAVPVILVPKPDETQRMCMDCRPINAITVRYRHPIPRLDDMLDELSGATIFSKIDLRSGYHQIRMAIGDEWKTAFKTKLGLYEWLVMPFGLSNAPSTFMRLMNHILRPLIGKSVVVYFDDILIYSKNLEDHVQHVREVLCILRHEKLFANLPKCHFAQNKLVFLGFVVSANGIEVDSSKVEAIHNWPTPTNVGQVRSFHGLAGFYRRFVKDFSTIACPLNELTKKNVPFVWGKAQQKAFDELKKRLTEAPLLALPDFAKTFEIECDASGLGIGGVLMQNGKPVAYYSEKLDGARLNYPIYDKELYALVRVLEVWQHYLWPKEEVVRLHGIPASIVSDRDVKFMSYLWKSLMAKFGVKLLFSSSSHPQTDGQTEVVNRSLSTLLRTLVKTNLKSWEDCLPHAEFAYNRAKHSTTSRSPFMIVYGFEPPTALDILPLPLHERTNMDFDKRTTAMKKLHEETRATIQEHVLRQANRLNAKKKERVFEEGDLVWIHLRKERFPQERNSKLKPRGDGPFKVLKRINNNAYVIDIPTSKYLVSNTFNISDLSPYHGDEEEQDRSPPHQDQQVPQVDR</sequence>
<feature type="domain" description="Integrase catalytic" evidence="15">
    <location>
        <begin position="2279"/>
        <end position="2439"/>
    </location>
</feature>
<dbReference type="GO" id="GO:0004190">
    <property type="term" value="F:aspartic-type endopeptidase activity"/>
    <property type="evidence" value="ECO:0007669"/>
    <property type="project" value="UniProtKB-KW"/>
</dbReference>
<dbReference type="InterPro" id="IPR005162">
    <property type="entry name" value="Retrotrans_gag_dom"/>
</dbReference>
<dbReference type="GO" id="GO:0003964">
    <property type="term" value="F:RNA-directed DNA polymerase activity"/>
    <property type="evidence" value="ECO:0007669"/>
    <property type="project" value="UniProtKB-KW"/>
</dbReference>
<feature type="region of interest" description="Disordered" evidence="12">
    <location>
        <begin position="3217"/>
        <end position="3242"/>
    </location>
</feature>
<dbReference type="SUPFAM" id="SSF57756">
    <property type="entry name" value="Retrovirus zinc finger-like domains"/>
    <property type="match status" value="1"/>
</dbReference>
<dbReference type="Gene3D" id="3.30.70.270">
    <property type="match status" value="6"/>
</dbReference>
<evidence type="ECO:0000256" key="8">
    <source>
        <dbReference type="ARBA" id="ARBA00022801"/>
    </source>
</evidence>
<feature type="region of interest" description="Disordered" evidence="12">
    <location>
        <begin position="519"/>
        <end position="587"/>
    </location>
</feature>
<evidence type="ECO:0000259" key="14">
    <source>
        <dbReference type="PROSITE" id="PS50878"/>
    </source>
</evidence>
<dbReference type="Pfam" id="PF17919">
    <property type="entry name" value="RT_RNaseH_2"/>
    <property type="match status" value="1"/>
</dbReference>
<feature type="region of interest" description="Disordered" evidence="12">
    <location>
        <begin position="2572"/>
        <end position="2606"/>
    </location>
</feature>
<dbReference type="InterPro" id="IPR056924">
    <property type="entry name" value="SH3_Tf2-1"/>
</dbReference>
<dbReference type="InterPro" id="IPR036397">
    <property type="entry name" value="RNaseH_sf"/>
</dbReference>
<dbReference type="InterPro" id="IPR036875">
    <property type="entry name" value="Znf_CCHC_sf"/>
</dbReference>
<accession>A0AAD8Q7C4</accession>
<keyword evidence="5" id="KW-0540">Nuclease</keyword>
<evidence type="ECO:0000259" key="15">
    <source>
        <dbReference type="PROSITE" id="PS50994"/>
    </source>
</evidence>
<dbReference type="SUPFAM" id="SSF56672">
    <property type="entry name" value="DNA/RNA polymerases"/>
    <property type="match status" value="3"/>
</dbReference>
<dbReference type="CDD" id="cd00303">
    <property type="entry name" value="retropepsin_like"/>
    <property type="match status" value="1"/>
</dbReference>
<dbReference type="PROSITE" id="PS50878">
    <property type="entry name" value="RT_POL"/>
    <property type="match status" value="3"/>
</dbReference>
<feature type="region of interest" description="Disordered" evidence="12">
    <location>
        <begin position="202"/>
        <end position="223"/>
    </location>
</feature>
<evidence type="ECO:0000256" key="10">
    <source>
        <dbReference type="ARBA" id="ARBA00023125"/>
    </source>
</evidence>
<evidence type="ECO:0000313" key="17">
    <source>
        <dbReference type="Proteomes" id="UP001231189"/>
    </source>
</evidence>
<evidence type="ECO:0000256" key="2">
    <source>
        <dbReference type="ARBA" id="ARBA00022670"/>
    </source>
</evidence>
<evidence type="ECO:0000313" key="16">
    <source>
        <dbReference type="EMBL" id="KAK1595934.1"/>
    </source>
</evidence>
<dbReference type="Pfam" id="PF17921">
    <property type="entry name" value="Integrase_H2C2"/>
    <property type="match status" value="2"/>
</dbReference>
<dbReference type="FunFam" id="3.30.420.10:FF:000032">
    <property type="entry name" value="Retrovirus-related Pol polyprotein from transposon 297-like Protein"/>
    <property type="match status" value="2"/>
</dbReference>
<dbReference type="CDD" id="cd01647">
    <property type="entry name" value="RT_LTR"/>
    <property type="match status" value="3"/>
</dbReference>
<dbReference type="PROSITE" id="PS50994">
    <property type="entry name" value="INTEGRASE"/>
    <property type="match status" value="3"/>
</dbReference>
<feature type="domain" description="Reverse transcriptase" evidence="14">
    <location>
        <begin position="1761"/>
        <end position="1940"/>
    </location>
</feature>
<dbReference type="Gene3D" id="4.10.60.10">
    <property type="entry name" value="Zinc finger, CCHC-type"/>
    <property type="match status" value="1"/>
</dbReference>
<feature type="domain" description="Integrase catalytic" evidence="15">
    <location>
        <begin position="2922"/>
        <end position="3096"/>
    </location>
</feature>
<keyword evidence="4" id="KW-0548">Nucleotidyltransferase</keyword>
<gene>
    <name evidence="16" type="ORF">QYE76_007784</name>
</gene>
<dbReference type="Gene3D" id="3.30.420.10">
    <property type="entry name" value="Ribonuclease H-like superfamily/Ribonuclease H"/>
    <property type="match status" value="3"/>
</dbReference>
<feature type="domain" description="Integrase catalytic" evidence="15">
    <location>
        <begin position="1328"/>
        <end position="1488"/>
    </location>
</feature>
<keyword evidence="17" id="KW-1185">Reference proteome</keyword>
<keyword evidence="9" id="KW-0695">RNA-directed DNA polymerase</keyword>
<keyword evidence="10" id="KW-0238">DNA-binding</keyword>
<keyword evidence="3" id="KW-0808">Transferase</keyword>
<keyword evidence="11" id="KW-0863">Zinc-finger</keyword>
<feature type="compositionally biased region" description="Low complexity" evidence="12">
    <location>
        <begin position="1689"/>
        <end position="1698"/>
    </location>
</feature>
<comment type="caution">
    <text evidence="16">The sequence shown here is derived from an EMBL/GenBank/DDBJ whole genome shotgun (WGS) entry which is preliminary data.</text>
</comment>
<dbReference type="InterPro" id="IPR041373">
    <property type="entry name" value="RT_RNaseH"/>
</dbReference>
<feature type="compositionally biased region" description="Low complexity" evidence="12">
    <location>
        <begin position="576"/>
        <end position="587"/>
    </location>
</feature>
<dbReference type="InterPro" id="IPR021109">
    <property type="entry name" value="Peptidase_aspartic_dom_sf"/>
</dbReference>
<evidence type="ECO:0000256" key="3">
    <source>
        <dbReference type="ARBA" id="ARBA00022679"/>
    </source>
</evidence>
<keyword evidence="11" id="KW-0862">Zinc</keyword>
<feature type="region of interest" description="Disordered" evidence="12">
    <location>
        <begin position="1687"/>
        <end position="1706"/>
    </location>
</feature>
<evidence type="ECO:0000256" key="6">
    <source>
        <dbReference type="ARBA" id="ARBA00022750"/>
    </source>
</evidence>
<dbReference type="PANTHER" id="PTHR35046">
    <property type="entry name" value="ZINC KNUCKLE (CCHC-TYPE) FAMILY PROTEIN"/>
    <property type="match status" value="1"/>
</dbReference>
<dbReference type="Proteomes" id="UP001231189">
    <property type="component" value="Unassembled WGS sequence"/>
</dbReference>
<dbReference type="InterPro" id="IPR001584">
    <property type="entry name" value="Integrase_cat-core"/>
</dbReference>
<evidence type="ECO:0000256" key="7">
    <source>
        <dbReference type="ARBA" id="ARBA00022759"/>
    </source>
</evidence>
<dbReference type="Pfam" id="PF00078">
    <property type="entry name" value="RVT_1"/>
    <property type="match status" value="3"/>
</dbReference>
<dbReference type="InterPro" id="IPR012337">
    <property type="entry name" value="RNaseH-like_sf"/>
</dbReference>
<dbReference type="Pfam" id="PF17917">
    <property type="entry name" value="RT_RNaseH"/>
    <property type="match status" value="2"/>
</dbReference>
<dbReference type="Pfam" id="PF03732">
    <property type="entry name" value="Retrotrans_gag"/>
    <property type="match status" value="1"/>
</dbReference>
<evidence type="ECO:0000256" key="5">
    <source>
        <dbReference type="ARBA" id="ARBA00022722"/>
    </source>
</evidence>
<dbReference type="FunFam" id="3.30.70.270:FF:000020">
    <property type="entry name" value="Transposon Tf2-6 polyprotein-like Protein"/>
    <property type="match status" value="3"/>
</dbReference>
<dbReference type="InterPro" id="IPR041577">
    <property type="entry name" value="RT_RNaseH_2"/>
</dbReference>
<dbReference type="GO" id="GO:0015074">
    <property type="term" value="P:DNA integration"/>
    <property type="evidence" value="ECO:0007669"/>
    <property type="project" value="InterPro"/>
</dbReference>
<evidence type="ECO:0000256" key="4">
    <source>
        <dbReference type="ARBA" id="ARBA00022695"/>
    </source>
</evidence>
<dbReference type="Gene3D" id="2.40.70.10">
    <property type="entry name" value="Acid Proteases"/>
    <property type="match status" value="1"/>
</dbReference>
<keyword evidence="7" id="KW-0255">Endonuclease</keyword>
<dbReference type="InterPro" id="IPR043128">
    <property type="entry name" value="Rev_trsase/Diguanyl_cyclase"/>
</dbReference>
<keyword evidence="8" id="KW-0378">Hydrolase</keyword>
<dbReference type="GO" id="GO:0008270">
    <property type="term" value="F:zinc ion binding"/>
    <property type="evidence" value="ECO:0007669"/>
    <property type="project" value="UniProtKB-KW"/>
</dbReference>
<keyword evidence="11" id="KW-0479">Metal-binding</keyword>
<reference evidence="16" key="1">
    <citation type="submission" date="2023-07" db="EMBL/GenBank/DDBJ databases">
        <title>A chromosome-level genome assembly of Lolium multiflorum.</title>
        <authorList>
            <person name="Chen Y."/>
            <person name="Copetti D."/>
            <person name="Kolliker R."/>
            <person name="Studer B."/>
        </authorList>
    </citation>
    <scope>NUCLEOTIDE SEQUENCE</scope>
    <source>
        <strain evidence="16">02402/16</strain>
        <tissue evidence="16">Leaf</tissue>
    </source>
</reference>
<feature type="compositionally biased region" description="Low complexity" evidence="12">
    <location>
        <begin position="548"/>
        <end position="568"/>
    </location>
</feature>
<keyword evidence="2" id="KW-0645">Protease</keyword>
<dbReference type="Gene3D" id="1.10.340.70">
    <property type="match status" value="2"/>
</dbReference>
<dbReference type="InterPro" id="IPR001878">
    <property type="entry name" value="Znf_CCHC"/>
</dbReference>
<organism evidence="16 17">
    <name type="scientific">Lolium multiflorum</name>
    <name type="common">Italian ryegrass</name>
    <name type="synonym">Lolium perenne subsp. multiflorum</name>
    <dbReference type="NCBI Taxonomy" id="4521"/>
    <lineage>
        <taxon>Eukaryota</taxon>
        <taxon>Viridiplantae</taxon>
        <taxon>Streptophyta</taxon>
        <taxon>Embryophyta</taxon>
        <taxon>Tracheophyta</taxon>
        <taxon>Spermatophyta</taxon>
        <taxon>Magnoliopsida</taxon>
        <taxon>Liliopsida</taxon>
        <taxon>Poales</taxon>
        <taxon>Poaceae</taxon>
        <taxon>BOP clade</taxon>
        <taxon>Pooideae</taxon>
        <taxon>Poodae</taxon>
        <taxon>Poeae</taxon>
        <taxon>Poeae Chloroplast Group 2 (Poeae type)</taxon>
        <taxon>Loliodinae</taxon>
        <taxon>Loliinae</taxon>
        <taxon>Lolium</taxon>
    </lineage>
</organism>
<dbReference type="Gene3D" id="3.10.10.10">
    <property type="entry name" value="HIV Type 1 Reverse Transcriptase, subunit A, domain 1"/>
    <property type="match status" value="3"/>
</dbReference>
<evidence type="ECO:0000256" key="1">
    <source>
        <dbReference type="ARBA" id="ARBA00012493"/>
    </source>
</evidence>
<name>A0AAD8Q7C4_LOLMU</name>
<feature type="domain" description="Reverse transcriptase" evidence="14">
    <location>
        <begin position="811"/>
        <end position="990"/>
    </location>
</feature>
<dbReference type="GO" id="GO:0006508">
    <property type="term" value="P:proteolysis"/>
    <property type="evidence" value="ECO:0007669"/>
    <property type="project" value="UniProtKB-KW"/>
</dbReference>
<dbReference type="InterPro" id="IPR041588">
    <property type="entry name" value="Integrase_H2C2"/>
</dbReference>
<evidence type="ECO:0000256" key="11">
    <source>
        <dbReference type="PROSITE-ProRule" id="PRU00047"/>
    </source>
</evidence>
<dbReference type="PROSITE" id="PS50158">
    <property type="entry name" value="ZF_CCHC"/>
    <property type="match status" value="1"/>
</dbReference>
<evidence type="ECO:0000256" key="12">
    <source>
        <dbReference type="SAM" id="MobiDB-lite"/>
    </source>
</evidence>
<evidence type="ECO:0000259" key="13">
    <source>
        <dbReference type="PROSITE" id="PS50158"/>
    </source>
</evidence>